<name>A0ABV1KMD8_9BACL</name>
<dbReference type="Gene3D" id="2.70.98.10">
    <property type="match status" value="1"/>
</dbReference>
<keyword evidence="2" id="KW-1185">Reference proteome</keyword>
<evidence type="ECO:0000313" key="2">
    <source>
        <dbReference type="Proteomes" id="UP001493487"/>
    </source>
</evidence>
<comment type="caution">
    <text evidence="1">The sequence shown here is derived from an EMBL/GenBank/DDBJ whole genome shotgun (WGS) entry which is preliminary data.</text>
</comment>
<dbReference type="Pfam" id="PF14486">
    <property type="entry name" value="DUF4432"/>
    <property type="match status" value="1"/>
</dbReference>
<organism evidence="1 2">
    <name type="scientific">Cohnella silvisoli</name>
    <dbReference type="NCBI Taxonomy" id="2873699"/>
    <lineage>
        <taxon>Bacteria</taxon>
        <taxon>Bacillati</taxon>
        <taxon>Bacillota</taxon>
        <taxon>Bacilli</taxon>
        <taxon>Bacillales</taxon>
        <taxon>Paenibacillaceae</taxon>
        <taxon>Cohnella</taxon>
    </lineage>
</organism>
<protein>
    <submittedName>
        <fullName evidence="1">Aldose 1-epimerase family protein</fullName>
    </submittedName>
</protein>
<dbReference type="Proteomes" id="UP001493487">
    <property type="component" value="Unassembled WGS sequence"/>
</dbReference>
<proteinExistence type="predicted"/>
<gene>
    <name evidence="1" type="ORF">QJS35_02425</name>
</gene>
<evidence type="ECO:0000313" key="1">
    <source>
        <dbReference type="EMBL" id="MEQ4481245.1"/>
    </source>
</evidence>
<dbReference type="RefSeq" id="WP_232182245.1">
    <property type="nucleotide sequence ID" value="NZ_JAIOAP010000001.1"/>
</dbReference>
<accession>A0ABV1KMD8</accession>
<dbReference type="InterPro" id="IPR027839">
    <property type="entry name" value="DUF4432"/>
</dbReference>
<dbReference type="CDD" id="cd09023">
    <property type="entry name" value="Aldose_epim_Ec_c4013"/>
    <property type="match status" value="1"/>
</dbReference>
<dbReference type="SUPFAM" id="SSF74650">
    <property type="entry name" value="Galactose mutarotase-like"/>
    <property type="match status" value="1"/>
</dbReference>
<dbReference type="EMBL" id="JASKHM010000001">
    <property type="protein sequence ID" value="MEQ4481245.1"/>
    <property type="molecule type" value="Genomic_DNA"/>
</dbReference>
<sequence length="348" mass="38856">MKLYGKEWKRRDLEARVGRIEQLGGIERYTMNEGPESGVEMIRIRTGAGLSYSVSPTKGMDISLAEWQGVPLSWSSGNGDPHAAYYDAEGLNWLRTASGGLLMTCGLTQAGSPCEDGGTAHGLHGRIHHTPARHVSATAEWVGDEYEMRVSGVVEETSIFGEHLRLTRTLTSRLGDNRLTIRDTVENAGFQPCPHMMLYHFNFGFPLLAEDTQVELPDAISNPSDSSMDMSRIREWQSPDPLFKEQVFYHQLKRQKDRAYARIHSPSFPTAAPDQAAKGLTVELGWNAETLPRLVQWRMPGAGVHVLGLEPSNCWTKGRAEERKNGTLRIMEPGEAIHYELELICKPQ</sequence>
<dbReference type="InterPro" id="IPR014718">
    <property type="entry name" value="GH-type_carb-bd"/>
</dbReference>
<reference evidence="1 2" key="1">
    <citation type="journal article" date="2023" name="Genome Announc.">
        <title>Pan-Genome Analyses of the Genus Cohnella and Proposal of the Novel Species Cohnella silvisoli sp. nov., Isolated from Forest Soil.</title>
        <authorList>
            <person name="Wang C."/>
            <person name="Mao L."/>
            <person name="Bao G."/>
            <person name="Zhu H."/>
        </authorList>
    </citation>
    <scope>NUCLEOTIDE SEQUENCE [LARGE SCALE GENOMIC DNA]</scope>
    <source>
        <strain evidence="1 2">NL03-T5-1</strain>
    </source>
</reference>
<dbReference type="InterPro" id="IPR011013">
    <property type="entry name" value="Gal_mutarotase_sf_dom"/>
</dbReference>